<proteinExistence type="predicted"/>
<accession>A0AAF6BGU2</accession>
<feature type="chain" id="PRO_5042132714" evidence="1">
    <location>
        <begin position="29"/>
        <end position="122"/>
    </location>
</feature>
<gene>
    <name evidence="2" type="ORF">Mp_5g10150</name>
</gene>
<sequence>MALIGGRVLCVMTAVLFVAALDFELGAAQTDVKPAKILCPCRGYECNRGEECICVESLTPDPKTGQTCKCKCSAIRVQCPCPNYFCPYGQKCLCQERLVDPPIKDTVSTAKPAATCTCKCVF</sequence>
<evidence type="ECO:0000313" key="2">
    <source>
        <dbReference type="EMBL" id="BBN11226.1"/>
    </source>
</evidence>
<evidence type="ECO:0000313" key="3">
    <source>
        <dbReference type="Proteomes" id="UP001162541"/>
    </source>
</evidence>
<evidence type="ECO:0000256" key="1">
    <source>
        <dbReference type="SAM" id="SignalP"/>
    </source>
</evidence>
<dbReference type="EMBL" id="AP019870">
    <property type="protein sequence ID" value="BBN11226.1"/>
    <property type="molecule type" value="Genomic_DNA"/>
</dbReference>
<keyword evidence="1" id="KW-0732">Signal</keyword>
<protein>
    <submittedName>
        <fullName evidence="2">Uncharacterized protein</fullName>
    </submittedName>
</protein>
<organism evidence="2 3">
    <name type="scientific">Marchantia polymorpha subsp. ruderalis</name>
    <dbReference type="NCBI Taxonomy" id="1480154"/>
    <lineage>
        <taxon>Eukaryota</taxon>
        <taxon>Viridiplantae</taxon>
        <taxon>Streptophyta</taxon>
        <taxon>Embryophyta</taxon>
        <taxon>Marchantiophyta</taxon>
        <taxon>Marchantiopsida</taxon>
        <taxon>Marchantiidae</taxon>
        <taxon>Marchantiales</taxon>
        <taxon>Marchantiaceae</taxon>
        <taxon>Marchantia</taxon>
    </lineage>
</organism>
<reference evidence="3" key="1">
    <citation type="journal article" date="2020" name="Curr. Biol.">
        <title>Chromatin organization in early land plants reveals an ancestral association between H3K27me3, transposons, and constitutive heterochromatin.</title>
        <authorList>
            <person name="Montgomery S.A."/>
            <person name="Tanizawa Y."/>
            <person name="Galik B."/>
            <person name="Wang N."/>
            <person name="Ito T."/>
            <person name="Mochizuki T."/>
            <person name="Akimcheva S."/>
            <person name="Bowman J.L."/>
            <person name="Cognat V."/>
            <person name="Marechal-Drouard L."/>
            <person name="Ekker H."/>
            <person name="Hong S.F."/>
            <person name="Kohchi T."/>
            <person name="Lin S.S."/>
            <person name="Liu L.D."/>
            <person name="Nakamura Y."/>
            <person name="Valeeva L.R."/>
            <person name="Shakirov E.V."/>
            <person name="Shippen D.E."/>
            <person name="Wei W.L."/>
            <person name="Yagura M."/>
            <person name="Yamaoka S."/>
            <person name="Yamato K.T."/>
            <person name="Liu C."/>
            <person name="Berger F."/>
        </authorList>
    </citation>
    <scope>NUCLEOTIDE SEQUENCE [LARGE SCALE GENOMIC DNA]</scope>
    <source>
        <strain evidence="3">Tak-1</strain>
    </source>
</reference>
<dbReference type="Proteomes" id="UP001162541">
    <property type="component" value="Chromosome 5"/>
</dbReference>
<feature type="signal peptide" evidence="1">
    <location>
        <begin position="1"/>
        <end position="28"/>
    </location>
</feature>
<dbReference type="AlphaFoldDB" id="A0AAF6BGU2"/>
<name>A0AAF6BGU2_MARPO</name>